<comment type="caution">
    <text evidence="10">The sequence shown here is derived from an EMBL/GenBank/DDBJ whole genome shotgun (WGS) entry which is preliminary data.</text>
</comment>
<dbReference type="InterPro" id="IPR043502">
    <property type="entry name" value="DNA/RNA_pol_sf"/>
</dbReference>
<evidence type="ECO:0000256" key="6">
    <source>
        <dbReference type="ARBA" id="ARBA00022759"/>
    </source>
</evidence>
<keyword evidence="3" id="KW-0808">Transferase</keyword>
<dbReference type="AlphaFoldDB" id="A0A7K8FYN5"/>
<protein>
    <recommendedName>
        <fullName evidence="2">ribonuclease H</fullName>
        <ecNumber evidence="2">3.1.26.4</ecNumber>
    </recommendedName>
</protein>
<dbReference type="InterPro" id="IPR010661">
    <property type="entry name" value="RVT_thumb"/>
</dbReference>
<evidence type="ECO:0000256" key="1">
    <source>
        <dbReference type="ARBA" id="ARBA00010879"/>
    </source>
</evidence>
<evidence type="ECO:0000256" key="2">
    <source>
        <dbReference type="ARBA" id="ARBA00012180"/>
    </source>
</evidence>
<dbReference type="SUPFAM" id="SSF56672">
    <property type="entry name" value="DNA/RNA polymerases"/>
    <property type="match status" value="1"/>
</dbReference>
<evidence type="ECO:0000256" key="7">
    <source>
        <dbReference type="ARBA" id="ARBA00022801"/>
    </source>
</evidence>
<evidence type="ECO:0000313" key="10">
    <source>
        <dbReference type="EMBL" id="NXB68810.1"/>
    </source>
</evidence>
<dbReference type="InterPro" id="IPR043128">
    <property type="entry name" value="Rev_trsase/Diguanyl_cyclase"/>
</dbReference>
<gene>
    <name evidence="10" type="primary">Ervk18_1</name>
    <name evidence="10" type="ORF">STRCIN_R02107</name>
</gene>
<feature type="non-terminal residue" evidence="10">
    <location>
        <position position="321"/>
    </location>
</feature>
<dbReference type="GO" id="GO:0004523">
    <property type="term" value="F:RNA-DNA hybrid ribonuclease activity"/>
    <property type="evidence" value="ECO:0007669"/>
    <property type="project" value="UniProtKB-EC"/>
</dbReference>
<reference evidence="10 11" key="1">
    <citation type="submission" date="2019-09" db="EMBL/GenBank/DDBJ databases">
        <title>Bird 10,000 Genomes (B10K) Project - Family phase.</title>
        <authorList>
            <person name="Zhang G."/>
        </authorList>
    </citation>
    <scope>NUCLEOTIDE SEQUENCE [LARGE SCALE GENOMIC DNA]</scope>
    <source>
        <strain evidence="10">B10K-DU-029-33</strain>
        <tissue evidence="10">Heart</tissue>
    </source>
</reference>
<dbReference type="Proteomes" id="UP000548317">
    <property type="component" value="Unassembled WGS sequence"/>
</dbReference>
<evidence type="ECO:0000313" key="11">
    <source>
        <dbReference type="Proteomes" id="UP000548317"/>
    </source>
</evidence>
<feature type="domain" description="Reverse transcriptase" evidence="9">
    <location>
        <begin position="1"/>
        <end position="107"/>
    </location>
</feature>
<dbReference type="EC" id="3.1.26.4" evidence="2"/>
<keyword evidence="5" id="KW-0540">Nuclease</keyword>
<name>A0A7K8FYN5_9CORV</name>
<sequence length="321" mass="36938">KFVFTVPAVNNAKPVKRYQWKVLPQDMKNSPTICQWYVTQALSEVNEHFPEAYCYHYMDDTLLAASTQDKLLRIQPLLLDALHSYGLQVAPEKVQQHPPWKYLEVKILDRTTQHQEVQFSDSIKTLNDDQKLLGIINWLRPYLGLTTTQLSPLFNILKGDPELNSPQKPPPEAFIEWIPPLISLFSLPLQIFILRISLANIQWPDPLHILEWVFLPHQPKKTAPTLFELIACLIIKCRRRCLQLMAADPATIFLPVQQEHFEWSFIYSAPLQSALQNFSGQIAYHLPSHKLPQLAKSTSFTLQPRKSWVPVQGPTVFTDGS</sequence>
<dbReference type="PANTHER" id="PTHR41694:SF3">
    <property type="entry name" value="RNA-DIRECTED DNA POLYMERASE-RELATED"/>
    <property type="match status" value="1"/>
</dbReference>
<evidence type="ECO:0000256" key="4">
    <source>
        <dbReference type="ARBA" id="ARBA00022695"/>
    </source>
</evidence>
<dbReference type="Pfam" id="PF06817">
    <property type="entry name" value="RVT_thumb"/>
    <property type="match status" value="1"/>
</dbReference>
<evidence type="ECO:0000256" key="8">
    <source>
        <dbReference type="ARBA" id="ARBA00022918"/>
    </source>
</evidence>
<keyword evidence="4" id="KW-0548">Nucleotidyltransferase</keyword>
<dbReference type="Gene3D" id="3.30.70.270">
    <property type="match status" value="2"/>
</dbReference>
<dbReference type="InterPro" id="IPR000477">
    <property type="entry name" value="RT_dom"/>
</dbReference>
<dbReference type="PROSITE" id="PS50878">
    <property type="entry name" value="RT_POL"/>
    <property type="match status" value="1"/>
</dbReference>
<keyword evidence="7" id="KW-0378">Hydrolase</keyword>
<evidence type="ECO:0000256" key="3">
    <source>
        <dbReference type="ARBA" id="ARBA00022679"/>
    </source>
</evidence>
<evidence type="ECO:0000256" key="5">
    <source>
        <dbReference type="ARBA" id="ARBA00022722"/>
    </source>
</evidence>
<dbReference type="PANTHER" id="PTHR41694">
    <property type="entry name" value="ENDOGENOUS RETROVIRUS GROUP K MEMBER POL PROTEIN"/>
    <property type="match status" value="1"/>
</dbReference>
<dbReference type="GO" id="GO:0003964">
    <property type="term" value="F:RNA-directed DNA polymerase activity"/>
    <property type="evidence" value="ECO:0007669"/>
    <property type="project" value="UniProtKB-KW"/>
</dbReference>
<dbReference type="Pfam" id="PF00078">
    <property type="entry name" value="RVT_1"/>
    <property type="match status" value="1"/>
</dbReference>
<dbReference type="EMBL" id="VZTI01005833">
    <property type="protein sequence ID" value="NXB68810.1"/>
    <property type="molecule type" value="Genomic_DNA"/>
</dbReference>
<accession>A0A7K8FYN5</accession>
<feature type="non-terminal residue" evidence="10">
    <location>
        <position position="1"/>
    </location>
</feature>
<organism evidence="10 11">
    <name type="scientific">Struthidea cinerea</name>
    <dbReference type="NCBI Taxonomy" id="181839"/>
    <lineage>
        <taxon>Eukaryota</taxon>
        <taxon>Metazoa</taxon>
        <taxon>Chordata</taxon>
        <taxon>Craniata</taxon>
        <taxon>Vertebrata</taxon>
        <taxon>Euteleostomi</taxon>
        <taxon>Archelosauria</taxon>
        <taxon>Archosauria</taxon>
        <taxon>Dinosauria</taxon>
        <taxon>Saurischia</taxon>
        <taxon>Theropoda</taxon>
        <taxon>Coelurosauria</taxon>
        <taxon>Aves</taxon>
        <taxon>Neognathae</taxon>
        <taxon>Neoaves</taxon>
        <taxon>Telluraves</taxon>
        <taxon>Australaves</taxon>
        <taxon>Passeriformes</taxon>
        <taxon>Corvoidea</taxon>
        <taxon>Corcoracidae</taxon>
        <taxon>Struthidea</taxon>
    </lineage>
</organism>
<proteinExistence type="inferred from homology"/>
<keyword evidence="11" id="KW-1185">Reference proteome</keyword>
<dbReference type="GO" id="GO:0035613">
    <property type="term" value="F:RNA stem-loop binding"/>
    <property type="evidence" value="ECO:0007669"/>
    <property type="project" value="TreeGrafter"/>
</dbReference>
<evidence type="ECO:0000259" key="9">
    <source>
        <dbReference type="PROSITE" id="PS50878"/>
    </source>
</evidence>
<comment type="similarity">
    <text evidence="1">Belongs to the beta type-B retroviral polymerase family. HERV class-II K(HML-2) pol subfamily.</text>
</comment>
<keyword evidence="6" id="KW-0255">Endonuclease</keyword>
<keyword evidence="8" id="KW-0695">RNA-directed DNA polymerase</keyword>